<feature type="transmembrane region" description="Helical" evidence="1">
    <location>
        <begin position="436"/>
        <end position="456"/>
    </location>
</feature>
<dbReference type="AlphaFoldDB" id="A0A438GJH4"/>
<sequence>MGFETKWVNWMRWCISSIRFSVLLNGSPVGFFQSSRGLRQGDPLSPFLFIIAMEALSSILKRALQGGYLEGFMAGGRGGEGVVVSHLLFADDTLVFCDASKEHVEVLSWVFMWFEAISGLKINLHKSEADSRLPLGAAFKSSRVWDVVEERFQKRLAFGRDSICPKEEGEPKAGKDSKRLPLGGGVSQSKPHLVDKALLGKWCWRFASEQDSLWKQVIVRKFGEEDGGWCSGDSRESHGVGLWKTIRKGWLEFNKRVAFKVGDGRRVRFWKDRWCGEDSLDVAFPRLYNLAFSKDVWVAQLWDQSGNLGCWNPVFTRLNNDWEMEEVETFFRRLHGHALRRGIEDVMYWRVSKKDIFTVKSFFSSLAPCIGREFPSSLVWNPWVPKRVSFFAWEAIWGRILTMDQLKRRGWALPSRCYLCKADEESANHVIHCPKATMICTLFLLFLVFIGFCPILSRKPFLVGTTPLLERKKKGVESTLYAYFGRYGRKEIEEYLKILN</sequence>
<dbReference type="EMBL" id="QGNW01000417">
    <property type="protein sequence ID" value="RVW72345.1"/>
    <property type="molecule type" value="Genomic_DNA"/>
</dbReference>
<dbReference type="InterPro" id="IPR043502">
    <property type="entry name" value="DNA/RNA_pol_sf"/>
</dbReference>
<dbReference type="Proteomes" id="UP000288805">
    <property type="component" value="Unassembled WGS sequence"/>
</dbReference>
<organism evidence="3 4">
    <name type="scientific">Vitis vinifera</name>
    <name type="common">Grape</name>
    <dbReference type="NCBI Taxonomy" id="29760"/>
    <lineage>
        <taxon>Eukaryota</taxon>
        <taxon>Viridiplantae</taxon>
        <taxon>Streptophyta</taxon>
        <taxon>Embryophyta</taxon>
        <taxon>Tracheophyta</taxon>
        <taxon>Spermatophyta</taxon>
        <taxon>Magnoliopsida</taxon>
        <taxon>eudicotyledons</taxon>
        <taxon>Gunneridae</taxon>
        <taxon>Pentapetalae</taxon>
        <taxon>rosids</taxon>
        <taxon>Vitales</taxon>
        <taxon>Vitaceae</taxon>
        <taxon>Viteae</taxon>
        <taxon>Vitis</taxon>
    </lineage>
</organism>
<dbReference type="InterPro" id="IPR000477">
    <property type="entry name" value="RT_dom"/>
</dbReference>
<dbReference type="Pfam" id="PF00078">
    <property type="entry name" value="RVT_1"/>
    <property type="match status" value="1"/>
</dbReference>
<dbReference type="SUPFAM" id="SSF56672">
    <property type="entry name" value="DNA/RNA polymerases"/>
    <property type="match status" value="1"/>
</dbReference>
<gene>
    <name evidence="3" type="primary">AtMg01250_164</name>
    <name evidence="3" type="ORF">CK203_055442</name>
</gene>
<dbReference type="PROSITE" id="PS50878">
    <property type="entry name" value="RT_POL"/>
    <property type="match status" value="1"/>
</dbReference>
<keyword evidence="1" id="KW-0812">Transmembrane</keyword>
<keyword evidence="1" id="KW-0472">Membrane</keyword>
<proteinExistence type="predicted"/>
<dbReference type="Pfam" id="PF13966">
    <property type="entry name" value="zf-RVT"/>
    <property type="match status" value="1"/>
</dbReference>
<dbReference type="InterPro" id="IPR026960">
    <property type="entry name" value="RVT-Znf"/>
</dbReference>
<accession>A0A438GJH4</accession>
<comment type="caution">
    <text evidence="3">The sequence shown here is derived from an EMBL/GenBank/DDBJ whole genome shotgun (WGS) entry which is preliminary data.</text>
</comment>
<reference evidence="3 4" key="1">
    <citation type="journal article" date="2018" name="PLoS Genet.">
        <title>Population sequencing reveals clonal diversity and ancestral inbreeding in the grapevine cultivar Chardonnay.</title>
        <authorList>
            <person name="Roach M.J."/>
            <person name="Johnson D.L."/>
            <person name="Bohlmann J."/>
            <person name="van Vuuren H.J."/>
            <person name="Jones S.J."/>
            <person name="Pretorius I.S."/>
            <person name="Schmidt S.A."/>
            <person name="Borneman A.R."/>
        </authorList>
    </citation>
    <scope>NUCLEOTIDE SEQUENCE [LARGE SCALE GENOMIC DNA]</scope>
    <source>
        <strain evidence="4">cv. Chardonnay</strain>
        <tissue evidence="3">Leaf</tissue>
    </source>
</reference>
<dbReference type="PANTHER" id="PTHR36617:SF15">
    <property type="entry name" value="REVERSE TRANSCRIPTASE ZINC-BINDING DOMAIN-CONTAINING PROTEIN"/>
    <property type="match status" value="1"/>
</dbReference>
<evidence type="ECO:0000313" key="3">
    <source>
        <dbReference type="EMBL" id="RVW72345.1"/>
    </source>
</evidence>
<evidence type="ECO:0000313" key="4">
    <source>
        <dbReference type="Proteomes" id="UP000288805"/>
    </source>
</evidence>
<feature type="domain" description="Reverse transcriptase" evidence="2">
    <location>
        <begin position="1"/>
        <end position="163"/>
    </location>
</feature>
<protein>
    <submittedName>
        <fullName evidence="3">Putative mitochondrial protein</fullName>
    </submittedName>
</protein>
<keyword evidence="1" id="KW-1133">Transmembrane helix</keyword>
<name>A0A438GJH4_VITVI</name>
<evidence type="ECO:0000256" key="1">
    <source>
        <dbReference type="SAM" id="Phobius"/>
    </source>
</evidence>
<evidence type="ECO:0000259" key="2">
    <source>
        <dbReference type="PROSITE" id="PS50878"/>
    </source>
</evidence>
<dbReference type="PANTHER" id="PTHR36617">
    <property type="entry name" value="PROTEIN, PUTATIVE-RELATED"/>
    <property type="match status" value="1"/>
</dbReference>